<dbReference type="RefSeq" id="XP_036008149.1">
    <property type="nucleotide sequence ID" value="XM_036152256.1"/>
</dbReference>
<dbReference type="GeneTree" id="ENSGT00390000008330"/>
<evidence type="ECO:0000313" key="3">
    <source>
        <dbReference type="Ensembl" id="ENSMUSP00000158817.2"/>
    </source>
</evidence>
<dbReference type="Pfam" id="PF15084">
    <property type="entry name" value="DUF4550"/>
    <property type="match status" value="1"/>
</dbReference>
<dbReference type="Proteomes" id="UP000000589">
    <property type="component" value="Chromosome 6"/>
</dbReference>
<organism evidence="3 5">
    <name type="scientific">Mus musculus</name>
    <name type="common">Mouse</name>
    <dbReference type="NCBI Taxonomy" id="10090"/>
    <lineage>
        <taxon>Eukaryota</taxon>
        <taxon>Metazoa</taxon>
        <taxon>Chordata</taxon>
        <taxon>Craniata</taxon>
        <taxon>Vertebrata</taxon>
        <taxon>Euteleostomi</taxon>
        <taxon>Mammalia</taxon>
        <taxon>Eutheria</taxon>
        <taxon>Euarchontoglires</taxon>
        <taxon>Glires</taxon>
        <taxon>Rodentia</taxon>
        <taxon>Myomorpha</taxon>
        <taxon>Muroidea</taxon>
        <taxon>Muridae</taxon>
        <taxon>Murinae</taxon>
        <taxon>Mus</taxon>
        <taxon>Mus</taxon>
    </lineage>
</organism>
<proteinExistence type="predicted"/>
<dbReference type="Bgee" id="ENSMUSG00000089997">
    <property type="expression patterns" value="Expressed in spermatid and 30 other cell types or tissues"/>
</dbReference>
<feature type="domain" description="DUF4550" evidence="2">
    <location>
        <begin position="109"/>
        <end position="203"/>
    </location>
</feature>
<dbReference type="KEGG" id="mmu:613264"/>
<dbReference type="RefSeq" id="XP_036008148.1">
    <property type="nucleotide sequence ID" value="XM_036152255.1"/>
</dbReference>
<evidence type="ECO:0000259" key="2">
    <source>
        <dbReference type="Pfam" id="PF15084"/>
    </source>
</evidence>
<sequence length="1158" mass="133152">MSLQAWDWEGEEGSSMGPHSVASESEMEENLKSRIPAHDWDSEDQFSSSLHSSEGPACISNSDVPQIVPCRFEISLAFPVLIGNKGKPPNVPDKKKSAKTETRTGKARQFYHIEYFFLPDDIEPKIVDIVVFPNVAKVFLESGTKTVKPWRDDDKVWVSWSQTFHVNVTKELLKKLNFHKITLRLWDTKDRVSKRARYQRVKASAYSEDLESLEEVKHLVLSHKKLSLISIGKTNPISEELKEENLPGDQEKSEKHLKSPQEPEAPSKNDEECEKLLKMEESPLSRRTISKTPISLSGATMMEIKELIEKPSLSSLTNMLEKQKSQLKGKDTEVKKKNPKKVKRYQAEEEGDQKPETPAAWKQSIFSIQLPIMPLLAGWRTVICRGSEKSANILDCFLTLKTEVPIMTEQQKQDLNPLTIKIRCVSCLPIQPVSIHDLERLCSPVYCRYQFHKTPVHETKREPHGTHVFFRDINVVFLGAMNPSDVREYLEGPPMVVEVHDRDRKLEEYSRKPALFGEDLMDSYFNLQAFVSHRDTETNPYESQNKIWDPYGIARVSFADLLLGYKYLNLIVPIHNCEPKSPNWSQDSRNRRTMGVQVPTDVLQHSSIPKGNYLEANSLLKLRVDIAVPLSGWSRAPQLDLMGTHFGRIIFVFHAKKLSLLQSLLQDITMINAKALELDCYPLQNIQQILSAFKVRVKIQEQQDLDVLTGFHLLDGKIHLFILEGLADRGLRQLWESYQSSVTASNRAACKVLYDSRLLFCHRLYADLETILYHVHLFRPVSVLLRYPALYVRGAVSRMAFKALSRIHDICQSSTRLKEVVMRDLLPSSSMIKELSQEFGIPISQEDLTDGKLLTALPQPDTSNEDIQRRTSTLPLEIQVHQEKYLQWRNDMLLKNQVHRDSIVQKNITEAYQFTKKSQKPIRKVIRIAIPENKTVHNYSAQTMNSTELAKKQMLKEMAKEPRKRFTYSQNYLSAMVDFQDPKEEEKKAQKKSRQAWLTAGGFQVWGLQSSTGSSQQDLKLPPIRELNEEWQENALFTNVLKPVLDRDRWSWSQRHLDFDLYKKPPLYFKLPRLPSPKRASGRRRKANIGSSGRRWRSRVASKPLSSPESSSTHPQDLFSLSDHHLVLKTLSRLTSASRGSSLGLYHPNPTFHSRWFH</sequence>
<feature type="region of interest" description="Disordered" evidence="1">
    <location>
        <begin position="1"/>
        <end position="33"/>
    </location>
</feature>
<dbReference type="PANTHER" id="PTHR33667:SF7">
    <property type="entry name" value="RIKEN CDNA 1810020O05 GENE"/>
    <property type="match status" value="1"/>
</dbReference>
<dbReference type="GeneID" id="613264"/>
<evidence type="ECO:0000256" key="1">
    <source>
        <dbReference type="SAM" id="MobiDB-lite"/>
    </source>
</evidence>
<evidence type="ECO:0000313" key="4">
    <source>
        <dbReference type="MGI" id="MGI:3586838"/>
    </source>
</evidence>
<feature type="compositionally biased region" description="Low complexity" evidence="1">
    <location>
        <begin position="1102"/>
        <end position="1115"/>
    </location>
</feature>
<evidence type="ECO:0000313" key="5">
    <source>
        <dbReference type="Proteomes" id="UP000000589"/>
    </source>
</evidence>
<feature type="region of interest" description="Disordered" evidence="1">
    <location>
        <begin position="239"/>
        <end position="272"/>
    </location>
</feature>
<dbReference type="OrthoDB" id="188352at2759"/>
<dbReference type="RefSeq" id="XP_036008147.1">
    <property type="nucleotide sequence ID" value="XM_036152254.1"/>
</dbReference>
<dbReference type="Ensembl" id="ENSMUST00000238521.2">
    <property type="protein sequence ID" value="ENSMUSP00000158817.2"/>
    <property type="gene ID" value="ENSMUSG00000089997.3"/>
</dbReference>
<name>A0A571BDQ7_MOUSE</name>
<dbReference type="RefSeq" id="XP_036008146.1">
    <property type="nucleotide sequence ID" value="XM_036152253.1"/>
</dbReference>
<reference evidence="3 5" key="2">
    <citation type="journal article" date="2011" name="PLoS Biol.">
        <title>Modernizing reference genome assemblies.</title>
        <authorList>
            <person name="Church D.M."/>
            <person name="Schneider V.A."/>
            <person name="Graves T."/>
            <person name="Auger K."/>
            <person name="Cunningham F."/>
            <person name="Bouk N."/>
            <person name="Chen H.C."/>
            <person name="Agarwala R."/>
            <person name="McLaren W.M."/>
            <person name="Ritchie G.R."/>
            <person name="Albracht D."/>
            <person name="Kremitzki M."/>
            <person name="Rock S."/>
            <person name="Kotkiewicz H."/>
            <person name="Kremitzki C."/>
            <person name="Wollam A."/>
            <person name="Trani L."/>
            <person name="Fulton L."/>
            <person name="Fulton R."/>
            <person name="Matthews L."/>
            <person name="Whitehead S."/>
            <person name="Chow W."/>
            <person name="Torrance J."/>
            <person name="Dunn M."/>
            <person name="Harden G."/>
            <person name="Threadgold G."/>
            <person name="Wood J."/>
            <person name="Collins J."/>
            <person name="Heath P."/>
            <person name="Griffiths G."/>
            <person name="Pelan S."/>
            <person name="Grafham D."/>
            <person name="Eichler E.E."/>
            <person name="Weinstock G."/>
            <person name="Mardis E.R."/>
            <person name="Wilson R.K."/>
            <person name="Howe K."/>
            <person name="Flicek P."/>
            <person name="Hubbard T."/>
        </authorList>
    </citation>
    <scope>NUCLEOTIDE SEQUENCE [LARGE SCALE GENOMIC DNA]</scope>
    <source>
        <strain evidence="3 5">C57BL/6J</strain>
    </source>
</reference>
<dbReference type="PANTHER" id="PTHR33667">
    <property type="entry name" value="SI:DKEY-57N24.6"/>
    <property type="match status" value="1"/>
</dbReference>
<dbReference type="MGI" id="MGI:3586838">
    <property type="gene designation" value="Cfap92"/>
</dbReference>
<gene>
    <name evidence="3 4" type="primary">Cfap92</name>
    <name evidence="4" type="synonym">1810020O05Rik</name>
</gene>
<dbReference type="RefSeq" id="NP_001371148.1">
    <property type="nucleotide sequence ID" value="NM_001384219.1"/>
</dbReference>
<dbReference type="VEuPathDB" id="HostDB:ENSMUSG00000089997"/>
<reference evidence="3" key="3">
    <citation type="submission" date="2025-08" db="UniProtKB">
        <authorList>
            <consortium name="Ensembl"/>
        </authorList>
    </citation>
    <scope>IDENTIFICATION</scope>
    <source>
        <strain evidence="3">C57BL/6J</strain>
    </source>
</reference>
<dbReference type="Antibodypedia" id="55543">
    <property type="antibodies" value="50 antibodies from 15 providers"/>
</dbReference>
<dbReference type="STRING" id="10090.ENSMUSP00000158817"/>
<reference evidence="3" key="4">
    <citation type="submission" date="2025-09" db="UniProtKB">
        <authorList>
            <consortium name="Ensembl"/>
        </authorList>
    </citation>
    <scope>IDENTIFICATION</scope>
    <source>
        <strain evidence="3">C57BL/6J</strain>
    </source>
</reference>
<feature type="compositionally biased region" description="Basic and acidic residues" evidence="1">
    <location>
        <begin position="322"/>
        <end position="336"/>
    </location>
</feature>
<feature type="region of interest" description="Disordered" evidence="1">
    <location>
        <begin position="1073"/>
        <end position="1116"/>
    </location>
</feature>
<dbReference type="CTD" id="57501"/>
<dbReference type="InterPro" id="IPR027876">
    <property type="entry name" value="DUF4550"/>
</dbReference>
<reference evidence="3 5" key="1">
    <citation type="journal article" date="2009" name="PLoS Biol.">
        <title>Lineage-specific biology revealed by a finished genome assembly of the mouse.</title>
        <authorList>
            <consortium name="Mouse Genome Sequencing Consortium"/>
            <person name="Church D.M."/>
            <person name="Goodstadt L."/>
            <person name="Hillier L.W."/>
            <person name="Zody M.C."/>
            <person name="Goldstein S."/>
            <person name="She X."/>
            <person name="Bult C.J."/>
            <person name="Agarwala R."/>
            <person name="Cherry J.L."/>
            <person name="DiCuccio M."/>
            <person name="Hlavina W."/>
            <person name="Kapustin Y."/>
            <person name="Meric P."/>
            <person name="Maglott D."/>
            <person name="Birtle Z."/>
            <person name="Marques A.C."/>
            <person name="Graves T."/>
            <person name="Zhou S."/>
            <person name="Teague B."/>
            <person name="Potamousis K."/>
            <person name="Churas C."/>
            <person name="Place M."/>
            <person name="Herschleb J."/>
            <person name="Runnheim R."/>
            <person name="Forrest D."/>
            <person name="Amos-Landgraf J."/>
            <person name="Schwartz D.C."/>
            <person name="Cheng Z."/>
            <person name="Lindblad-Toh K."/>
            <person name="Eichler E.E."/>
            <person name="Ponting C.P."/>
        </authorList>
    </citation>
    <scope>NUCLEOTIDE SEQUENCE [LARGE SCALE GENOMIC DNA]</scope>
    <source>
        <strain evidence="3 5">C57BL/6J</strain>
    </source>
</reference>
<dbReference type="AlphaFoldDB" id="A0A571BDQ7"/>
<dbReference type="AGR" id="MGI:3586838"/>
<dbReference type="OMA" id="ANILDCF"/>
<accession>A0A571BDQ7</accession>
<protein>
    <submittedName>
        <fullName evidence="3">Cilia and flagella associated protein 92</fullName>
    </submittedName>
</protein>
<dbReference type="RefSeq" id="XP_036008144.1">
    <property type="nucleotide sequence ID" value="XM_036152251.1"/>
</dbReference>
<dbReference type="ExpressionAtlas" id="A0A571BDQ7">
    <property type="expression patterns" value="baseline and differential"/>
</dbReference>
<dbReference type="RefSeq" id="XP_036008145.1">
    <property type="nucleotide sequence ID" value="XM_036152252.1"/>
</dbReference>
<keyword evidence="5" id="KW-1185">Reference proteome</keyword>
<dbReference type="InParanoid" id="A0A571BDQ7"/>
<feature type="region of interest" description="Disordered" evidence="1">
    <location>
        <begin position="322"/>
        <end position="358"/>
    </location>
</feature>